<dbReference type="CDD" id="cd00093">
    <property type="entry name" value="HTH_XRE"/>
    <property type="match status" value="1"/>
</dbReference>
<dbReference type="Gene3D" id="1.10.260.40">
    <property type="entry name" value="lambda repressor-like DNA-binding domains"/>
    <property type="match status" value="1"/>
</dbReference>
<evidence type="ECO:0000313" key="2">
    <source>
        <dbReference type="EMBL" id="QHB51225.1"/>
    </source>
</evidence>
<dbReference type="SUPFAM" id="SSF47413">
    <property type="entry name" value="lambda repressor-like DNA-binding domains"/>
    <property type="match status" value="1"/>
</dbReference>
<gene>
    <name evidence="2" type="ORF">GQR93_02790</name>
</gene>
<dbReference type="AlphaFoldDB" id="A0A6P1E6D0"/>
<dbReference type="SMR" id="A0A6P1E6D0"/>
<dbReference type="EMBL" id="CP047121">
    <property type="protein sequence ID" value="QHB51225.1"/>
    <property type="molecule type" value="Genomic_DNA"/>
</dbReference>
<protein>
    <submittedName>
        <fullName evidence="2">Helix-turn-helix domain-containing protein</fullName>
    </submittedName>
</protein>
<dbReference type="InterPro" id="IPR001387">
    <property type="entry name" value="Cro/C1-type_HTH"/>
</dbReference>
<proteinExistence type="predicted"/>
<dbReference type="RefSeq" id="WP_159298646.1">
    <property type="nucleotide sequence ID" value="NZ_CM125935.1"/>
</dbReference>
<reference evidence="2 3" key="1">
    <citation type="submission" date="2019-12" db="EMBL/GenBank/DDBJ databases">
        <title>Lactobacillus hilgardii FLUB.</title>
        <authorList>
            <person name="Gustaw K."/>
        </authorList>
    </citation>
    <scope>NUCLEOTIDE SEQUENCE [LARGE SCALE GENOMIC DNA]</scope>
    <source>
        <strain evidence="2 3">FLUB</strain>
    </source>
</reference>
<name>A0A6P1E6D0_LENHI</name>
<dbReference type="PROSITE" id="PS50943">
    <property type="entry name" value="HTH_CROC1"/>
    <property type="match status" value="1"/>
</dbReference>
<evidence type="ECO:0000259" key="1">
    <source>
        <dbReference type="PROSITE" id="PS50943"/>
    </source>
</evidence>
<evidence type="ECO:0000313" key="3">
    <source>
        <dbReference type="Proteomes" id="UP000465035"/>
    </source>
</evidence>
<dbReference type="Pfam" id="PF01381">
    <property type="entry name" value="HTH_3"/>
    <property type="match status" value="1"/>
</dbReference>
<organism evidence="2 3">
    <name type="scientific">Lentilactobacillus hilgardii</name>
    <name type="common">Lactobacillus hilgardii</name>
    <dbReference type="NCBI Taxonomy" id="1588"/>
    <lineage>
        <taxon>Bacteria</taxon>
        <taxon>Bacillati</taxon>
        <taxon>Bacillota</taxon>
        <taxon>Bacilli</taxon>
        <taxon>Lactobacillales</taxon>
        <taxon>Lactobacillaceae</taxon>
        <taxon>Lentilactobacillus</taxon>
    </lineage>
</organism>
<dbReference type="GeneID" id="69057286"/>
<dbReference type="SMART" id="SM00530">
    <property type="entry name" value="HTH_XRE"/>
    <property type="match status" value="1"/>
</dbReference>
<dbReference type="InterPro" id="IPR010982">
    <property type="entry name" value="Lambda_DNA-bd_dom_sf"/>
</dbReference>
<sequence length="74" mass="8622">MKVKANASELMQVRRKELGLTGAEVARRMGFKTTQHYWNIEHKKNRLTLEYAFVAAKVLDVKIDFFCDGVKEYV</sequence>
<dbReference type="GO" id="GO:0003677">
    <property type="term" value="F:DNA binding"/>
    <property type="evidence" value="ECO:0007669"/>
    <property type="project" value="InterPro"/>
</dbReference>
<accession>A0A6P1E6D0</accession>
<feature type="domain" description="HTH cro/C1-type" evidence="1">
    <location>
        <begin position="11"/>
        <end position="66"/>
    </location>
</feature>
<dbReference type="Proteomes" id="UP000465035">
    <property type="component" value="Chromosome"/>
</dbReference>